<evidence type="ECO:0000313" key="3">
    <source>
        <dbReference type="Proteomes" id="UP001153069"/>
    </source>
</evidence>
<reference evidence="2" key="1">
    <citation type="submission" date="2020-06" db="EMBL/GenBank/DDBJ databases">
        <authorList>
            <consortium name="Plant Systems Biology data submission"/>
        </authorList>
    </citation>
    <scope>NUCLEOTIDE SEQUENCE</scope>
    <source>
        <strain evidence="2">D6</strain>
    </source>
</reference>
<feature type="compositionally biased region" description="Polar residues" evidence="1">
    <location>
        <begin position="227"/>
        <end position="242"/>
    </location>
</feature>
<gene>
    <name evidence="2" type="ORF">SEMRO_109_G054720.1</name>
</gene>
<dbReference type="EMBL" id="CAICTM010000108">
    <property type="protein sequence ID" value="CAB9501473.1"/>
    <property type="molecule type" value="Genomic_DNA"/>
</dbReference>
<feature type="region of interest" description="Disordered" evidence="1">
    <location>
        <begin position="320"/>
        <end position="340"/>
    </location>
</feature>
<feature type="compositionally biased region" description="Basic and acidic residues" evidence="1">
    <location>
        <begin position="47"/>
        <end position="62"/>
    </location>
</feature>
<feature type="compositionally biased region" description="Basic and acidic residues" evidence="1">
    <location>
        <begin position="14"/>
        <end position="27"/>
    </location>
</feature>
<feature type="region of interest" description="Disordered" evidence="1">
    <location>
        <begin position="227"/>
        <end position="260"/>
    </location>
</feature>
<dbReference type="Proteomes" id="UP001153069">
    <property type="component" value="Unassembled WGS sequence"/>
</dbReference>
<proteinExistence type="predicted"/>
<evidence type="ECO:0000313" key="2">
    <source>
        <dbReference type="EMBL" id="CAB9501473.1"/>
    </source>
</evidence>
<sequence>MNIAIALASLGCGEDDRTSTDKIDHGYGESSDVSYGKDAMLSEEDLGYGKEVKPSSDARGYGEETMPSNDDLGYGDGVQTPVARDNADLGYGYEKASRAPSIVELGYRYGENRRGSAAAQDRRGSACIKAVQIRNGQKKRDSIFATRACSNSDDYDDSSVEYSDSEDEEDDDAFYNEVHEESVTEITMDDGGNDHEDGCAPPKYGIAAVTAEFREDAPMPKRISLQFNQQSEHSSGRTTTRSGRLDVSLGTSRLPRRGTMDHLNSSRRQLARHHSNISVSTTPVRRISMDLSSTKTSTFSPKRQQTRRITMNVSQTPCRRCSVGKTNPPVRTSSKGSVLDSNRRRTTMAHSLGGVMHISGESTRRLSMDMSRPVQGGQPERRRVTMNLSKSVLPRNRPASTRRTLLGDKPTPDMARSA</sequence>
<keyword evidence="3" id="KW-1185">Reference proteome</keyword>
<feature type="region of interest" description="Disordered" evidence="1">
    <location>
        <begin position="13"/>
        <end position="83"/>
    </location>
</feature>
<organism evidence="2 3">
    <name type="scientific">Seminavis robusta</name>
    <dbReference type="NCBI Taxonomy" id="568900"/>
    <lineage>
        <taxon>Eukaryota</taxon>
        <taxon>Sar</taxon>
        <taxon>Stramenopiles</taxon>
        <taxon>Ochrophyta</taxon>
        <taxon>Bacillariophyta</taxon>
        <taxon>Bacillariophyceae</taxon>
        <taxon>Bacillariophycidae</taxon>
        <taxon>Naviculales</taxon>
        <taxon>Naviculaceae</taxon>
        <taxon>Seminavis</taxon>
    </lineage>
</organism>
<accession>A0A9N8H4B4</accession>
<protein>
    <submittedName>
        <fullName evidence="2">Uncharacterized protein</fullName>
    </submittedName>
</protein>
<feature type="compositionally biased region" description="Polar residues" evidence="1">
    <location>
        <begin position="329"/>
        <end position="340"/>
    </location>
</feature>
<name>A0A9N8H4B4_9STRA</name>
<evidence type="ECO:0000256" key="1">
    <source>
        <dbReference type="SAM" id="MobiDB-lite"/>
    </source>
</evidence>
<feature type="region of interest" description="Disordered" evidence="1">
    <location>
        <begin position="149"/>
        <end position="175"/>
    </location>
</feature>
<dbReference type="AlphaFoldDB" id="A0A9N8H4B4"/>
<feature type="region of interest" description="Disordered" evidence="1">
    <location>
        <begin position="365"/>
        <end position="418"/>
    </location>
</feature>
<comment type="caution">
    <text evidence="2">The sequence shown here is derived from an EMBL/GenBank/DDBJ whole genome shotgun (WGS) entry which is preliminary data.</text>
</comment>
<feature type="compositionally biased region" description="Acidic residues" evidence="1">
    <location>
        <begin position="153"/>
        <end position="174"/>
    </location>
</feature>